<organism evidence="3">
    <name type="scientific">Schlesneria paludicola</name>
    <dbReference type="NCBI Taxonomy" id="360056"/>
    <lineage>
        <taxon>Bacteria</taxon>
        <taxon>Pseudomonadati</taxon>
        <taxon>Planctomycetota</taxon>
        <taxon>Planctomycetia</taxon>
        <taxon>Planctomycetales</taxon>
        <taxon>Planctomycetaceae</taxon>
        <taxon>Schlesneria</taxon>
    </lineage>
</organism>
<sequence>MLTKVGALGVLIAASLLGGLPNEASAGIGGKSYFTFVKFADLGNTDCFRFEEDGTFVASYGLIVGEWSEEGLLFFTYYEVEIDSPENPLFTVIEFMDGMLIVGRIETDDGDSGFFVGIESMICDIPARPTGRTPTSKTDSRADDAHAPACCGAGLETAIGPPVDATRPSNARR</sequence>
<dbReference type="EMBL" id="DSOK01000321">
    <property type="protein sequence ID" value="HEN16091.1"/>
    <property type="molecule type" value="Genomic_DNA"/>
</dbReference>
<feature type="chain" id="PRO_5027988565" evidence="2">
    <location>
        <begin position="27"/>
        <end position="173"/>
    </location>
</feature>
<name>A0A7C2NY54_9PLAN</name>
<gene>
    <name evidence="3" type="ORF">ENQ76_11570</name>
</gene>
<protein>
    <submittedName>
        <fullName evidence="3">Uncharacterized protein</fullName>
    </submittedName>
</protein>
<keyword evidence="2" id="KW-0732">Signal</keyword>
<accession>A0A7C2NY54</accession>
<evidence type="ECO:0000256" key="1">
    <source>
        <dbReference type="SAM" id="MobiDB-lite"/>
    </source>
</evidence>
<evidence type="ECO:0000256" key="2">
    <source>
        <dbReference type="SAM" id="SignalP"/>
    </source>
</evidence>
<proteinExistence type="predicted"/>
<comment type="caution">
    <text evidence="3">The sequence shown here is derived from an EMBL/GenBank/DDBJ whole genome shotgun (WGS) entry which is preliminary data.</text>
</comment>
<feature type="region of interest" description="Disordered" evidence="1">
    <location>
        <begin position="127"/>
        <end position="173"/>
    </location>
</feature>
<feature type="signal peptide" evidence="2">
    <location>
        <begin position="1"/>
        <end position="26"/>
    </location>
</feature>
<reference evidence="3" key="1">
    <citation type="journal article" date="2020" name="mSystems">
        <title>Genome- and Community-Level Interaction Insights into Carbon Utilization and Element Cycling Functions of Hydrothermarchaeota in Hydrothermal Sediment.</title>
        <authorList>
            <person name="Zhou Z."/>
            <person name="Liu Y."/>
            <person name="Xu W."/>
            <person name="Pan J."/>
            <person name="Luo Z.H."/>
            <person name="Li M."/>
        </authorList>
    </citation>
    <scope>NUCLEOTIDE SEQUENCE [LARGE SCALE GENOMIC DNA]</scope>
    <source>
        <strain evidence="3">SpSt-339</strain>
    </source>
</reference>
<evidence type="ECO:0000313" key="3">
    <source>
        <dbReference type="EMBL" id="HEN16091.1"/>
    </source>
</evidence>
<dbReference type="AlphaFoldDB" id="A0A7C2NY54"/>